<dbReference type="AlphaFoldDB" id="A0A8T2P7V8"/>
<accession>A0A8T2P7V8</accession>
<sequence>MAAQHLKASAHSKPRQEVEGLCMGCDYKKPARNDEVLSGVLAQTAGSHITRPSESETSMM</sequence>
<name>A0A8T2P7V8_9TELE</name>
<protein>
    <submittedName>
        <fullName evidence="1">Uncharacterized protein</fullName>
    </submittedName>
</protein>
<gene>
    <name evidence="1" type="ORF">JZ751_028011</name>
</gene>
<dbReference type="EMBL" id="JAFBMS010000009">
    <property type="protein sequence ID" value="KAG9349563.1"/>
    <property type="molecule type" value="Genomic_DNA"/>
</dbReference>
<proteinExistence type="predicted"/>
<evidence type="ECO:0000313" key="1">
    <source>
        <dbReference type="EMBL" id="KAG9349563.1"/>
    </source>
</evidence>
<evidence type="ECO:0000313" key="2">
    <source>
        <dbReference type="Proteomes" id="UP000824540"/>
    </source>
</evidence>
<comment type="caution">
    <text evidence="1">The sequence shown here is derived from an EMBL/GenBank/DDBJ whole genome shotgun (WGS) entry which is preliminary data.</text>
</comment>
<keyword evidence="2" id="KW-1185">Reference proteome</keyword>
<organism evidence="1 2">
    <name type="scientific">Albula glossodonta</name>
    <name type="common">roundjaw bonefish</name>
    <dbReference type="NCBI Taxonomy" id="121402"/>
    <lineage>
        <taxon>Eukaryota</taxon>
        <taxon>Metazoa</taxon>
        <taxon>Chordata</taxon>
        <taxon>Craniata</taxon>
        <taxon>Vertebrata</taxon>
        <taxon>Euteleostomi</taxon>
        <taxon>Actinopterygii</taxon>
        <taxon>Neopterygii</taxon>
        <taxon>Teleostei</taxon>
        <taxon>Albuliformes</taxon>
        <taxon>Albulidae</taxon>
        <taxon>Albula</taxon>
    </lineage>
</organism>
<dbReference type="Proteomes" id="UP000824540">
    <property type="component" value="Unassembled WGS sequence"/>
</dbReference>
<reference evidence="1" key="1">
    <citation type="thesis" date="2021" institute="BYU ScholarsArchive" country="Provo, UT, USA">
        <title>Applications of and Algorithms for Genome Assembly and Genomic Analyses with an Emphasis on Marine Teleosts.</title>
        <authorList>
            <person name="Pickett B.D."/>
        </authorList>
    </citation>
    <scope>NUCLEOTIDE SEQUENCE</scope>
    <source>
        <strain evidence="1">HI-2016</strain>
    </source>
</reference>